<dbReference type="InterPro" id="IPR051063">
    <property type="entry name" value="PDI"/>
</dbReference>
<dbReference type="InterPro" id="IPR013766">
    <property type="entry name" value="Thioredoxin_domain"/>
</dbReference>
<reference evidence="2" key="1">
    <citation type="journal article" date="2020" name="Nature">
        <title>Giant virus diversity and host interactions through global metagenomics.</title>
        <authorList>
            <person name="Schulz F."/>
            <person name="Roux S."/>
            <person name="Paez-Espino D."/>
            <person name="Jungbluth S."/>
            <person name="Walsh D.A."/>
            <person name="Denef V.J."/>
            <person name="McMahon K.D."/>
            <person name="Konstantinidis K.T."/>
            <person name="Eloe-Fadrosh E.A."/>
            <person name="Kyrpides N.C."/>
            <person name="Woyke T."/>
        </authorList>
    </citation>
    <scope>NUCLEOTIDE SEQUENCE</scope>
    <source>
        <strain evidence="2">GVMAG-M-3300023179-59</strain>
    </source>
</reference>
<dbReference type="InterPro" id="IPR036249">
    <property type="entry name" value="Thioredoxin-like_sf"/>
</dbReference>
<dbReference type="PROSITE" id="PS51352">
    <property type="entry name" value="THIOREDOXIN_2"/>
    <property type="match status" value="1"/>
</dbReference>
<accession>A0A6C0H1P5</accession>
<dbReference type="Pfam" id="PF00085">
    <property type="entry name" value="Thioredoxin"/>
    <property type="match status" value="1"/>
</dbReference>
<dbReference type="Gene3D" id="3.40.30.10">
    <property type="entry name" value="Glutaredoxin"/>
    <property type="match status" value="1"/>
</dbReference>
<dbReference type="SUPFAM" id="SSF52833">
    <property type="entry name" value="Thioredoxin-like"/>
    <property type="match status" value="1"/>
</dbReference>
<dbReference type="GO" id="GO:0005783">
    <property type="term" value="C:endoplasmic reticulum"/>
    <property type="evidence" value="ECO:0007669"/>
    <property type="project" value="TreeGrafter"/>
</dbReference>
<evidence type="ECO:0000259" key="1">
    <source>
        <dbReference type="PROSITE" id="PS51352"/>
    </source>
</evidence>
<dbReference type="AlphaFoldDB" id="A0A6C0H1P5"/>
<dbReference type="PANTHER" id="PTHR45672">
    <property type="entry name" value="PROTEIN DISULFIDE-ISOMERASE C17H9.14C-RELATED"/>
    <property type="match status" value="1"/>
</dbReference>
<proteinExistence type="predicted"/>
<dbReference type="GO" id="GO:0006457">
    <property type="term" value="P:protein folding"/>
    <property type="evidence" value="ECO:0007669"/>
    <property type="project" value="TreeGrafter"/>
</dbReference>
<dbReference type="GO" id="GO:0003756">
    <property type="term" value="F:protein disulfide isomerase activity"/>
    <property type="evidence" value="ECO:0007669"/>
    <property type="project" value="TreeGrafter"/>
</dbReference>
<dbReference type="EMBL" id="MN739849">
    <property type="protein sequence ID" value="QHT74300.1"/>
    <property type="molecule type" value="Genomic_DNA"/>
</dbReference>
<organism evidence="2">
    <name type="scientific">viral metagenome</name>
    <dbReference type="NCBI Taxonomy" id="1070528"/>
    <lineage>
        <taxon>unclassified sequences</taxon>
        <taxon>metagenomes</taxon>
        <taxon>organismal metagenomes</taxon>
    </lineage>
</organism>
<evidence type="ECO:0000313" key="2">
    <source>
        <dbReference type="EMBL" id="QHT74300.1"/>
    </source>
</evidence>
<dbReference type="CDD" id="cd02961">
    <property type="entry name" value="PDI_a_family"/>
    <property type="match status" value="1"/>
</dbReference>
<sequence length="160" mass="18634">MNKKASTKSKIRSKSITKKRTTKPKMMIGLIYANWCGHCQSLKPEWETMKTDMIKKREVQPYQIIEIEESDEDKEQKMDSINKRLIGDKLKSDGYPTIFKINNDRVEYYEGGRTAKDIKEWFGGKTSAEKKNEPIVRSWTNKLFGGFSSGTLSRKSRRKN</sequence>
<protein>
    <recommendedName>
        <fullName evidence="1">Thioredoxin domain-containing protein</fullName>
    </recommendedName>
</protein>
<feature type="domain" description="Thioredoxin" evidence="1">
    <location>
        <begin position="1"/>
        <end position="127"/>
    </location>
</feature>
<name>A0A6C0H1P5_9ZZZZ</name>